<evidence type="ECO:0000256" key="3">
    <source>
        <dbReference type="ARBA" id="ARBA00022989"/>
    </source>
</evidence>
<feature type="transmembrane region" description="Helical" evidence="6">
    <location>
        <begin position="123"/>
        <end position="141"/>
    </location>
</feature>
<dbReference type="Pfam" id="PF10344">
    <property type="entry name" value="Hobbit"/>
    <property type="match status" value="3"/>
</dbReference>
<dbReference type="GO" id="GO:0016020">
    <property type="term" value="C:membrane"/>
    <property type="evidence" value="ECO:0007669"/>
    <property type="project" value="UniProtKB-SubCell"/>
</dbReference>
<dbReference type="EMBL" id="WIXE01021668">
    <property type="protein sequence ID" value="KAK5968174.1"/>
    <property type="molecule type" value="Genomic_DNA"/>
</dbReference>
<protein>
    <recommendedName>
        <fullName evidence="7">FMP27/BLTP2/Hobbit GFWDK motif-containing RBG unit domain-containing protein</fullName>
    </recommendedName>
</protein>
<keyword evidence="9" id="KW-1185">Reference proteome</keyword>
<comment type="subcellular location">
    <subcellularLocation>
        <location evidence="1">Membrane</location>
        <topology evidence="1">Multi-pass membrane protein</topology>
    </subcellularLocation>
</comment>
<evidence type="ECO:0000256" key="6">
    <source>
        <dbReference type="SAM" id="Phobius"/>
    </source>
</evidence>
<feature type="transmembrane region" description="Helical" evidence="6">
    <location>
        <begin position="58"/>
        <end position="77"/>
    </location>
</feature>
<name>A0AAN8IBK3_TRICO</name>
<feature type="region of interest" description="Disordered" evidence="5">
    <location>
        <begin position="1645"/>
        <end position="1673"/>
    </location>
</feature>
<evidence type="ECO:0000313" key="9">
    <source>
        <dbReference type="Proteomes" id="UP001331761"/>
    </source>
</evidence>
<proteinExistence type="predicted"/>
<organism evidence="8 9">
    <name type="scientific">Trichostrongylus colubriformis</name>
    <name type="common">Black scour worm</name>
    <dbReference type="NCBI Taxonomy" id="6319"/>
    <lineage>
        <taxon>Eukaryota</taxon>
        <taxon>Metazoa</taxon>
        <taxon>Ecdysozoa</taxon>
        <taxon>Nematoda</taxon>
        <taxon>Chromadorea</taxon>
        <taxon>Rhabditida</taxon>
        <taxon>Rhabditina</taxon>
        <taxon>Rhabditomorpha</taxon>
        <taxon>Strongyloidea</taxon>
        <taxon>Trichostrongylidae</taxon>
        <taxon>Trichostrongylus</taxon>
    </lineage>
</organism>
<feature type="compositionally biased region" description="Polar residues" evidence="5">
    <location>
        <begin position="1646"/>
        <end position="1658"/>
    </location>
</feature>
<feature type="domain" description="FMP27/BLTP2/Hobbit GFWDK motif-containing RBG unit" evidence="7">
    <location>
        <begin position="1180"/>
        <end position="1313"/>
    </location>
</feature>
<evidence type="ECO:0000256" key="1">
    <source>
        <dbReference type="ARBA" id="ARBA00004141"/>
    </source>
</evidence>
<evidence type="ECO:0000259" key="7">
    <source>
        <dbReference type="SMART" id="SM01214"/>
    </source>
</evidence>
<evidence type="ECO:0000256" key="2">
    <source>
        <dbReference type="ARBA" id="ARBA00022692"/>
    </source>
</evidence>
<sequence length="2197" mass="249067">GHLHLHDESEISREISGLDGAEEEPNPLLGSCLLVLALSLHALFEGLSLAVISDASKLLEVFAALVLHKCIIGFSLGVRLVQSGMHTPWVALCACVFGIQVLIGGLGGMGIMSLISGGDRATAALLSTVLQGIACGTFLYITTFEVLPHELKKAGSRVSKLLWFDIIVALLICCCRGIDVMKGHSVIFHFNVSTVFFTLCWHRYLGLFLSWLLSVAIRCPLEIGSVGWWRLTDVRIRLPSGLQIHVDVCQLQLFSVLVSKPLLLSLSNLKVEGDALSVVHASPKRSGAPSSGIDSKHSLFSRVTQLIQYCGLYITRGHLVLFDAPPGCIFHVTIDELLVETFRSRDGWQIETSCKLTRAKAIRRQTTIGHSLLDLGLQFRLSVDIAKGSLKTVSFRVSDPTVEMSSDVFDELSEQVIFFKPFRNTVENMEDTSNRKEIFSVEHLTDLCIETNNCLLKYHAVSGIEGRMLTIAVRGLSVAKDSGKTQTRVVGFSVEDQRQRLALRTSLLVLSHEKRATGVGMQLISDSVQTSLSMQDVAYWKVHVDSVLPVIRKAVGRSTSVTPSTPPRIPVTFCVEVASIFCDLVDADAFQSTLSVQFLSITKDENMLEVGVDCLCIAGPSIAIMDATFERHEWGQSVYIGAALVQQNLKEADLLIGIDDCKIEWSDKLANQLKKLITVFSTNSATATSASKRALTVRLQLKRAALFSLAKETSYLVWLCDELAAESTTLCDLVISAQKARLVSGVISDAFIDLPMLYKVKKFVLPPPEDELAPPWRCWSQSENDAHKNRRRAAFGEQNMKQPQLCGETNMLCVSIETLPTSVRCVTVSSGSLLYLVWSPLLHRVVYHMIQVVRRVIISFRTFTESDAGTVAPRRVPKPTHYRMLTNHPIEFVMELPRHHRMQWLIPSLTFDFSPAGLTAVSPQLTINMDGADIVTAIDVYITKRPVDLQMDNYRRGFDNCTTLSNKVWTWTAASFLFYLPYEFNFAQVFDEFINCIKWVKLVHGLKSEPFKPGGPLPADFRLVFKEARIELEDDFFENLLQMNFELKEDEVYECERRRQMLKDRLLALRKANPLIPLLNFQETRIDELFAMLLEKNSAIYIERWNKAGNAKRPLFVSKWLDWDLRAFADETFHGADKCMELIHEFDPLSAYPVGGLQFSTLWGRAVELDMGEWCVNFKDYPIPYLLVKDMHFFGLLVGAEELEESGRSFRECEVHLPAPWETHTVRRNMAPLKFYYDMQCESADLSATYGPCWEPCLSMISLMWNNISAPSTDPSVPLPFWDKMRFLLHGRFSWLSSKVVTTMLALPDPYNTTETVEMCWEDFGLDWALGEIRIRSGLRVFMRTASRYDDSRILFLPDLRLRVVLDWICSGDPHDHHAVTLCAPHRLPHSFLDHDSFRAFRSSSLDLSLSFDVAAGAENGETGDRIPHVLLYANTFRCIEFLVNTLTMKNRNVRKGRIFGTPPHPKPQLGKHFRNVQVSLNFPRFYITYWMSHSSDYGFRVISDGLNLLASMKLTVQAEAESVSGITRRRCYVWVPQHVSATLWGTQVHVYSNGYTPSANGLSSSDEETFLLGLTRVSYVRENNRGRDAPQHRLTVHDLKASWTAQNRDACISIADGVHRAHMLRRILSNDALKILKLHMEEEAQSSSSEVPRTDASTPKDDRGHRRGYSMSDHNQSLLNQLIGEASTKLVAHCEQFQACLTSPSRLEIFRQIRYLEPYSVQWTMFAASIGKAIDLLNSQVVLKGCERAGFVLLTAARASVTQKVHRCVWRNGQLLGKKSWSSIISGMQYFAPISIVNGRTVESFRWLTREVILRISALESELREIVSVVRSLERQLFYLDTQSNGSVDEQKRKEIVEEMEENKTRQLEVSDKLAIYISCYKQRQVEAARATVCSKLEEEDMLAAVARRFEVCFEDCIWKLTECDGQIAIAQIQIRNFLLEPYESQISFQTQFIEIRSIGKFYFILIMIPYSSLLFLSGLVLHSDSYRASFRDERVQTRQPSIRLMVRDMAPVGGICVKELFEVNIAPMVAQLTYRFFEKMMLFFFPGRNIHKEDNLDAVDEGTPKFSFTRRFAGTLSMRSNKAAQIDRKSSNISSAKSVTGKHPLEVELTELDKMRERADNNNFFVYIKIPEVPFVVSYKGNKDKNIEDVDRFSFLFPLCEFHERNWTWLDVALAVKQRCKRVLLQQRGIVEEFL</sequence>
<dbReference type="SMART" id="SM01214">
    <property type="entry name" value="Fmp27_GFWDK"/>
    <property type="match status" value="1"/>
</dbReference>
<comment type="caution">
    <text evidence="8">The sequence shown here is derived from an EMBL/GenBank/DDBJ whole genome shotgun (WGS) entry which is preliminary data.</text>
</comment>
<reference evidence="8 9" key="1">
    <citation type="submission" date="2019-10" db="EMBL/GenBank/DDBJ databases">
        <title>Assembly and Annotation for the nematode Trichostrongylus colubriformis.</title>
        <authorList>
            <person name="Martin J."/>
        </authorList>
    </citation>
    <scope>NUCLEOTIDE SEQUENCE [LARGE SCALE GENOMIC DNA]</scope>
    <source>
        <strain evidence="8">G859</strain>
        <tissue evidence="8">Whole worm</tissue>
    </source>
</reference>
<keyword evidence="4 6" id="KW-0472">Membrane</keyword>
<gene>
    <name evidence="8" type="ORF">GCK32_002725</name>
</gene>
<feature type="transmembrane region" description="Helical" evidence="6">
    <location>
        <begin position="161"/>
        <end position="178"/>
    </location>
</feature>
<evidence type="ECO:0000256" key="5">
    <source>
        <dbReference type="SAM" id="MobiDB-lite"/>
    </source>
</evidence>
<dbReference type="InterPro" id="IPR019441">
    <property type="entry name" value="FMP27/BLTP2/Hobbit_GFWDK_RBG"/>
</dbReference>
<dbReference type="InterPro" id="IPR003689">
    <property type="entry name" value="ZIP"/>
</dbReference>
<dbReference type="InterPro" id="IPR045167">
    <property type="entry name" value="Hobbit"/>
</dbReference>
<keyword evidence="3 6" id="KW-1133">Transmembrane helix</keyword>
<keyword evidence="2 6" id="KW-0812">Transmembrane</keyword>
<dbReference type="GO" id="GO:0046873">
    <property type="term" value="F:metal ion transmembrane transporter activity"/>
    <property type="evidence" value="ECO:0007669"/>
    <property type="project" value="InterPro"/>
</dbReference>
<feature type="transmembrane region" description="Helical" evidence="6">
    <location>
        <begin position="89"/>
        <end position="111"/>
    </location>
</feature>
<dbReference type="PANTHER" id="PTHR15678:SF6">
    <property type="entry name" value="BRIDGE-LIKE LIPID TRANSFER PROTEIN FAMILY MEMBER 2"/>
    <property type="match status" value="1"/>
</dbReference>
<feature type="transmembrane region" description="Helical" evidence="6">
    <location>
        <begin position="190"/>
        <end position="213"/>
    </location>
</feature>
<accession>A0AAN8IBK3</accession>
<dbReference type="Proteomes" id="UP001331761">
    <property type="component" value="Unassembled WGS sequence"/>
</dbReference>
<evidence type="ECO:0000313" key="8">
    <source>
        <dbReference type="EMBL" id="KAK5968174.1"/>
    </source>
</evidence>
<feature type="transmembrane region" description="Helical" evidence="6">
    <location>
        <begin position="1963"/>
        <end position="1983"/>
    </location>
</feature>
<evidence type="ECO:0000256" key="4">
    <source>
        <dbReference type="ARBA" id="ARBA00023136"/>
    </source>
</evidence>
<dbReference type="Pfam" id="PF02535">
    <property type="entry name" value="Zip"/>
    <property type="match status" value="1"/>
</dbReference>
<feature type="transmembrane region" description="Helical" evidence="6">
    <location>
        <begin position="28"/>
        <end position="51"/>
    </location>
</feature>
<feature type="non-terminal residue" evidence="8">
    <location>
        <position position="1"/>
    </location>
</feature>
<dbReference type="PANTHER" id="PTHR15678">
    <property type="entry name" value="ANTIGEN MLAA-22-RELATED"/>
    <property type="match status" value="1"/>
</dbReference>